<keyword evidence="7" id="KW-0540">Nuclease</keyword>
<gene>
    <name evidence="14" type="ORF">CYNAS_LOCUS532</name>
</gene>
<evidence type="ECO:0000256" key="4">
    <source>
        <dbReference type="ARBA" id="ARBA00006958"/>
    </source>
</evidence>
<feature type="domain" description="DDE Tnp4" evidence="13">
    <location>
        <begin position="183"/>
        <end position="331"/>
    </location>
</feature>
<organism evidence="14 15">
    <name type="scientific">Cylicocyclus nassatus</name>
    <name type="common">Nematode worm</name>
    <dbReference type="NCBI Taxonomy" id="53992"/>
    <lineage>
        <taxon>Eukaryota</taxon>
        <taxon>Metazoa</taxon>
        <taxon>Ecdysozoa</taxon>
        <taxon>Nematoda</taxon>
        <taxon>Chromadorea</taxon>
        <taxon>Rhabditida</taxon>
        <taxon>Rhabditina</taxon>
        <taxon>Rhabditomorpha</taxon>
        <taxon>Strongyloidea</taxon>
        <taxon>Strongylidae</taxon>
        <taxon>Cylicocyclus</taxon>
    </lineage>
</organism>
<keyword evidence="15" id="KW-1185">Reference proteome</keyword>
<keyword evidence="10" id="KW-0539">Nucleus</keyword>
<dbReference type="GO" id="GO:0004518">
    <property type="term" value="F:nuclease activity"/>
    <property type="evidence" value="ECO:0007669"/>
    <property type="project" value="UniProtKB-KW"/>
</dbReference>
<dbReference type="InterPro" id="IPR045249">
    <property type="entry name" value="HARBI1-like"/>
</dbReference>
<dbReference type="Proteomes" id="UP001176961">
    <property type="component" value="Unassembled WGS sequence"/>
</dbReference>
<sequence>MLSGRDVEQFRSCVWRIAAKLIIYPQVIAEKMLNLNEFLLEDSASEEDEPERLRLYRDRACPFETLSDVEFRKDFRFTRPVFYELCEMLREDLAHTTVRGTSLTVAQQVAACVHLLGRNAMQADSARLAGCNQSTVSRTLRVFLDAVVKLAPRYINWPSAAEQEEIARRIYRKYGLPNIVGMIDGTHVRIVAPRENAVDYINRKRYHSINVGAICDDNFLFRWVSASWPGSAHDSRVFKSSELYKDLRARRKRGCIIGDSAYTAESFLIKVVSQANTVREQRYNRAICSARVKIEQAFGMLKRQWHILHSECRYDPDTAARITIACMVLRNLANQRNEPLFEDDDDLEVVESDMGEENQEVHTTSGRALIRRIIEEFF</sequence>
<comment type="similarity">
    <text evidence="4">Belongs to the HARBI1 family.</text>
</comment>
<evidence type="ECO:0000256" key="2">
    <source>
        <dbReference type="ARBA" id="ARBA00004123"/>
    </source>
</evidence>
<evidence type="ECO:0000256" key="5">
    <source>
        <dbReference type="ARBA" id="ARBA00015519"/>
    </source>
</evidence>
<dbReference type="AlphaFoldDB" id="A0AA36GDS4"/>
<name>A0AA36GDS4_CYLNA</name>
<dbReference type="EMBL" id="CATQJL010000001">
    <property type="protein sequence ID" value="CAJ0588549.1"/>
    <property type="molecule type" value="Genomic_DNA"/>
</dbReference>
<dbReference type="Pfam" id="PF13359">
    <property type="entry name" value="DDE_Tnp_4"/>
    <property type="match status" value="1"/>
</dbReference>
<evidence type="ECO:0000256" key="12">
    <source>
        <dbReference type="ARBA" id="ARBA00045850"/>
    </source>
</evidence>
<dbReference type="GO" id="GO:0046872">
    <property type="term" value="F:metal ion binding"/>
    <property type="evidence" value="ECO:0007669"/>
    <property type="project" value="UniProtKB-KW"/>
</dbReference>
<evidence type="ECO:0000256" key="7">
    <source>
        <dbReference type="ARBA" id="ARBA00022722"/>
    </source>
</evidence>
<proteinExistence type="inferred from homology"/>
<comment type="subcellular location">
    <subcellularLocation>
        <location evidence="3">Cytoplasm</location>
    </subcellularLocation>
    <subcellularLocation>
        <location evidence="2">Nucleus</location>
    </subcellularLocation>
</comment>
<evidence type="ECO:0000256" key="9">
    <source>
        <dbReference type="ARBA" id="ARBA00022801"/>
    </source>
</evidence>
<evidence type="ECO:0000313" key="15">
    <source>
        <dbReference type="Proteomes" id="UP001176961"/>
    </source>
</evidence>
<dbReference type="InterPro" id="IPR026103">
    <property type="entry name" value="HARBI1_animal"/>
</dbReference>
<evidence type="ECO:0000259" key="13">
    <source>
        <dbReference type="Pfam" id="PF13359"/>
    </source>
</evidence>
<evidence type="ECO:0000256" key="6">
    <source>
        <dbReference type="ARBA" id="ARBA00022490"/>
    </source>
</evidence>
<comment type="caution">
    <text evidence="14">The sequence shown here is derived from an EMBL/GenBank/DDBJ whole genome shotgun (WGS) entry which is preliminary data.</text>
</comment>
<evidence type="ECO:0000313" key="14">
    <source>
        <dbReference type="EMBL" id="CAJ0588549.1"/>
    </source>
</evidence>
<evidence type="ECO:0000256" key="8">
    <source>
        <dbReference type="ARBA" id="ARBA00022723"/>
    </source>
</evidence>
<keyword evidence="8" id="KW-0479">Metal-binding</keyword>
<dbReference type="PANTHER" id="PTHR22930:SF289">
    <property type="entry name" value="DDE TNP4 DOMAIN-CONTAINING PROTEIN-RELATED"/>
    <property type="match status" value="1"/>
</dbReference>
<comment type="function">
    <text evidence="12">Transposase-derived protein that may have nuclease activity. Does not have transposase activity.</text>
</comment>
<reference evidence="14" key="1">
    <citation type="submission" date="2023-07" db="EMBL/GenBank/DDBJ databases">
        <authorList>
            <consortium name="CYATHOMIX"/>
        </authorList>
    </citation>
    <scope>NUCLEOTIDE SEQUENCE</scope>
    <source>
        <strain evidence="14">N/A</strain>
    </source>
</reference>
<dbReference type="InterPro" id="IPR027806">
    <property type="entry name" value="HARBI1_dom"/>
</dbReference>
<evidence type="ECO:0000256" key="1">
    <source>
        <dbReference type="ARBA" id="ARBA00001968"/>
    </source>
</evidence>
<comment type="cofactor">
    <cofactor evidence="1">
        <name>a divalent metal cation</name>
        <dbReference type="ChEBI" id="CHEBI:60240"/>
    </cofactor>
</comment>
<dbReference type="GO" id="GO:0016787">
    <property type="term" value="F:hydrolase activity"/>
    <property type="evidence" value="ECO:0007669"/>
    <property type="project" value="UniProtKB-KW"/>
</dbReference>
<dbReference type="PANTHER" id="PTHR22930">
    <property type="match status" value="1"/>
</dbReference>
<keyword evidence="6" id="KW-0963">Cytoplasm</keyword>
<dbReference type="GO" id="GO:0005634">
    <property type="term" value="C:nucleus"/>
    <property type="evidence" value="ECO:0007669"/>
    <property type="project" value="UniProtKB-SubCell"/>
</dbReference>
<dbReference type="GO" id="GO:0005737">
    <property type="term" value="C:cytoplasm"/>
    <property type="evidence" value="ECO:0007669"/>
    <property type="project" value="UniProtKB-SubCell"/>
</dbReference>
<evidence type="ECO:0000256" key="10">
    <source>
        <dbReference type="ARBA" id="ARBA00023242"/>
    </source>
</evidence>
<keyword evidence="9" id="KW-0378">Hydrolase</keyword>
<evidence type="ECO:0000256" key="3">
    <source>
        <dbReference type="ARBA" id="ARBA00004496"/>
    </source>
</evidence>
<protein>
    <recommendedName>
        <fullName evidence="5">Putative nuclease HARBI1</fullName>
    </recommendedName>
    <alternativeName>
        <fullName evidence="11">Harbinger transposase-derived nuclease</fullName>
    </alternativeName>
</protein>
<evidence type="ECO:0000256" key="11">
    <source>
        <dbReference type="ARBA" id="ARBA00030126"/>
    </source>
</evidence>
<accession>A0AA36GDS4</accession>
<dbReference type="PRINTS" id="PR02086">
    <property type="entry name" value="PUTNUCHARBI1"/>
</dbReference>